<reference evidence="3" key="1">
    <citation type="submission" date="2016-07" db="EMBL/GenBank/DDBJ databases">
        <authorList>
            <person name="Florea S."/>
            <person name="Webb J.S."/>
            <person name="Jaromczyk J."/>
            <person name="Schardl C.L."/>
        </authorList>
    </citation>
    <scope>NUCLEOTIDE SEQUENCE [LARGE SCALE GENOMIC DNA]</scope>
</reference>
<evidence type="ECO:0000313" key="2">
    <source>
        <dbReference type="EMBL" id="AON97367.1"/>
    </source>
</evidence>
<sequence length="172" mass="18938">MAGHGGARNRSGPKPQMHSARSDLRDVRALKLPVAGYAGDFPPLSDLLTETTEREGIVWADLWRTPQAAQWARERWRWRSVAMYVRWVVRSEDKEATAATINAAQRLADQIGLTPAGLKENGWLIVADDSTSNPDQQEKQTTAKRKTAANTSGAARTNGGGKQMRSLSGRRD</sequence>
<dbReference type="EMBL" id="KX557282">
    <property type="protein sequence ID" value="AON97367.1"/>
    <property type="molecule type" value="Genomic_DNA"/>
</dbReference>
<feature type="region of interest" description="Disordered" evidence="1">
    <location>
        <begin position="128"/>
        <end position="172"/>
    </location>
</feature>
<gene>
    <name evidence="2" type="primary">4</name>
    <name evidence="2" type="ORF">SEA_NYCEIRAE_4</name>
</gene>
<proteinExistence type="predicted"/>
<evidence type="ECO:0000313" key="3">
    <source>
        <dbReference type="Proteomes" id="UP000201968"/>
    </source>
</evidence>
<protein>
    <submittedName>
        <fullName evidence="2">Terminase small subunit</fullName>
    </submittedName>
</protein>
<feature type="region of interest" description="Disordered" evidence="1">
    <location>
        <begin position="1"/>
        <end position="22"/>
    </location>
</feature>
<organism evidence="2 3">
    <name type="scientific">Gordonia phage Nyceirae</name>
    <dbReference type="NCBI Taxonomy" id="1887651"/>
    <lineage>
        <taxon>Viruses</taxon>
        <taxon>Duplodnaviria</taxon>
        <taxon>Heunggongvirae</taxon>
        <taxon>Uroviricota</taxon>
        <taxon>Caudoviricetes</taxon>
        <taxon>Nyceiraevirus</taxon>
        <taxon>Nyceiraevirus nyceirae</taxon>
    </lineage>
</organism>
<dbReference type="RefSeq" id="YP_009277922.1">
    <property type="nucleotide sequence ID" value="NC_031004.1"/>
</dbReference>
<accession>A0A1C9EHY3</accession>
<dbReference type="GeneID" id="29078369"/>
<dbReference type="KEGG" id="vg:29078369"/>
<name>A0A1C9EHY3_9CAUD</name>
<keyword evidence="3" id="KW-1185">Reference proteome</keyword>
<evidence type="ECO:0000256" key="1">
    <source>
        <dbReference type="SAM" id="MobiDB-lite"/>
    </source>
</evidence>
<dbReference type="Proteomes" id="UP000201968">
    <property type="component" value="Segment"/>
</dbReference>